<feature type="transmembrane region" description="Helical" evidence="1">
    <location>
        <begin position="45"/>
        <end position="67"/>
    </location>
</feature>
<sequence length="224" mass="24536">MALGFVLAGSAGVTLFGAVYGSIASGTATDMGHYVDLFKLASVSLAGHLLALSALFGTPLAAVLFSLRKVLSRDQAENASPNIAFYALTIFCTLIPVVALFSASVANAGPYETPFRLHMRYYNFAFPLLLIAVAAQSWDRKKRMQLFPSIMAATPIAIAMIYAGLTKMQPYTPNLIDSPEMRGITSNHLVFHILIIVGFLSLTFWIYDNRLGEKYFCLLLLRRL</sequence>
<dbReference type="EMBL" id="LPWA01000112">
    <property type="protein sequence ID" value="KUM25859.1"/>
    <property type="molecule type" value="Genomic_DNA"/>
</dbReference>
<dbReference type="AlphaFoldDB" id="A0A101KS82"/>
<feature type="transmembrane region" description="Helical" evidence="1">
    <location>
        <begin position="189"/>
        <end position="207"/>
    </location>
</feature>
<evidence type="ECO:0000313" key="3">
    <source>
        <dbReference type="Proteomes" id="UP000053176"/>
    </source>
</evidence>
<evidence type="ECO:0000313" key="2">
    <source>
        <dbReference type="EMBL" id="KUM25859.1"/>
    </source>
</evidence>
<feature type="transmembrane region" description="Helical" evidence="1">
    <location>
        <begin position="146"/>
        <end position="165"/>
    </location>
</feature>
<keyword evidence="1" id="KW-1133">Transmembrane helix</keyword>
<organism evidence="2 3">
    <name type="scientific">Rhizobium loti</name>
    <name type="common">Mesorhizobium loti</name>
    <dbReference type="NCBI Taxonomy" id="381"/>
    <lineage>
        <taxon>Bacteria</taxon>
        <taxon>Pseudomonadati</taxon>
        <taxon>Pseudomonadota</taxon>
        <taxon>Alphaproteobacteria</taxon>
        <taxon>Hyphomicrobiales</taxon>
        <taxon>Phyllobacteriaceae</taxon>
        <taxon>Mesorhizobium</taxon>
    </lineage>
</organism>
<feature type="transmembrane region" description="Helical" evidence="1">
    <location>
        <begin position="79"/>
        <end position="101"/>
    </location>
</feature>
<dbReference type="OrthoDB" id="9767863at2"/>
<reference evidence="2 3" key="1">
    <citation type="submission" date="2015-12" db="EMBL/GenBank/DDBJ databases">
        <title>Draft genome sequence of Mesorhizobium sp. UFLA 01-765, a multitolerant efficient symbiont and plant-growth promoting strain isolated from Zn-mining soil using Leucaena leucocephala as a trap plant.</title>
        <authorList>
            <person name="Rangel W.M."/>
            <person name="Thijs S."/>
            <person name="Longatti S.M."/>
            <person name="Moreira F.M."/>
            <person name="Weyens N."/>
            <person name="Vangronsveld J."/>
            <person name="Van Hamme J.D."/>
            <person name="Bottos E.M."/>
            <person name="Rineau F."/>
        </authorList>
    </citation>
    <scope>NUCLEOTIDE SEQUENCE [LARGE SCALE GENOMIC DNA]</scope>
    <source>
        <strain evidence="2 3">UFLA 01-765</strain>
    </source>
</reference>
<dbReference type="Proteomes" id="UP000053176">
    <property type="component" value="Unassembled WGS sequence"/>
</dbReference>
<evidence type="ECO:0000256" key="1">
    <source>
        <dbReference type="SAM" id="Phobius"/>
    </source>
</evidence>
<protein>
    <submittedName>
        <fullName evidence="2">Uncharacterized protein</fullName>
    </submittedName>
</protein>
<proteinExistence type="predicted"/>
<name>A0A101KS82_RHILI</name>
<accession>A0A101KS82</accession>
<keyword evidence="1" id="KW-0472">Membrane</keyword>
<gene>
    <name evidence="2" type="ORF">AU467_24460</name>
</gene>
<keyword evidence="1" id="KW-0812">Transmembrane</keyword>
<comment type="caution">
    <text evidence="2">The sequence shown here is derived from an EMBL/GenBank/DDBJ whole genome shotgun (WGS) entry which is preliminary data.</text>
</comment>
<feature type="transmembrane region" description="Helical" evidence="1">
    <location>
        <begin position="121"/>
        <end position="139"/>
    </location>
</feature>